<keyword evidence="2" id="KW-1185">Reference proteome</keyword>
<dbReference type="AlphaFoldDB" id="A0A087VY11"/>
<gene>
    <name evidence="1" type="ORF">EmuJ_000091300</name>
</gene>
<dbReference type="EMBL" id="LN902846">
    <property type="protein sequence ID" value="CDI97152.1"/>
    <property type="molecule type" value="Genomic_DNA"/>
</dbReference>
<accession>A0A087VY11</accession>
<organism evidence="1 2">
    <name type="scientific">Echinococcus multilocularis</name>
    <name type="common">Fox tapeworm</name>
    <dbReference type="NCBI Taxonomy" id="6211"/>
    <lineage>
        <taxon>Eukaryota</taxon>
        <taxon>Metazoa</taxon>
        <taxon>Spiralia</taxon>
        <taxon>Lophotrochozoa</taxon>
        <taxon>Platyhelminthes</taxon>
        <taxon>Cestoda</taxon>
        <taxon>Eucestoda</taxon>
        <taxon>Cyclophyllidea</taxon>
        <taxon>Taeniidae</taxon>
        <taxon>Echinococcus</taxon>
    </lineage>
</organism>
<reference evidence="1" key="1">
    <citation type="journal article" date="2013" name="Nature">
        <title>The genomes of four tapeworm species reveal adaptations to parasitism.</title>
        <authorList>
            <person name="Tsai I.J."/>
            <person name="Zarowiecki M."/>
            <person name="Holroyd N."/>
            <person name="Garciarrubio A."/>
            <person name="Sanchez-Flores A."/>
            <person name="Brooks K.L."/>
            <person name="Tracey A."/>
            <person name="Bobes R.J."/>
            <person name="Fragoso G."/>
            <person name="Sciutto E."/>
            <person name="Aslett M."/>
            <person name="Beasley H."/>
            <person name="Bennett H.M."/>
            <person name="Cai J."/>
            <person name="Camicia F."/>
            <person name="Clark R."/>
            <person name="Cucher M."/>
            <person name="De Silva N."/>
            <person name="Day T.A."/>
            <person name="Deplazes P."/>
            <person name="Estrada K."/>
            <person name="Fernandez C."/>
            <person name="Holland P.W."/>
            <person name="Hou J."/>
            <person name="Hu S."/>
            <person name="Huckvale T."/>
            <person name="Hung S.S."/>
            <person name="Kamenetzky L."/>
            <person name="Keane J.A."/>
            <person name="Kiss F."/>
            <person name="Koziol U."/>
            <person name="Lambert O."/>
            <person name="Liu K."/>
            <person name="Luo X."/>
            <person name="Luo Y."/>
            <person name="Macchiaroli N."/>
            <person name="Nichol S."/>
            <person name="Paps J."/>
            <person name="Parkinson J."/>
            <person name="Pouchkina-Stantcheva N."/>
            <person name="Riddiford N."/>
            <person name="Rosenzvit M."/>
            <person name="Salinas G."/>
            <person name="Wasmuth J.D."/>
            <person name="Zamanian M."/>
            <person name="Zheng Y."/>
            <person name="Cai X."/>
            <person name="Soberon X."/>
            <person name="Olson P.D."/>
            <person name="Laclette J.P."/>
            <person name="Brehm K."/>
            <person name="Berriman M."/>
            <person name="Garciarrubio A."/>
            <person name="Bobes R.J."/>
            <person name="Fragoso G."/>
            <person name="Sanchez-Flores A."/>
            <person name="Estrada K."/>
            <person name="Cevallos M.A."/>
            <person name="Morett E."/>
            <person name="Gonzalez V."/>
            <person name="Portillo T."/>
            <person name="Ochoa-Leyva A."/>
            <person name="Jose M.V."/>
            <person name="Sciutto E."/>
            <person name="Landa A."/>
            <person name="Jimenez L."/>
            <person name="Valdes V."/>
            <person name="Carrero J.C."/>
            <person name="Larralde C."/>
            <person name="Morales-Montor J."/>
            <person name="Limon-Lason J."/>
            <person name="Soberon X."/>
            <person name="Laclette J.P."/>
        </authorList>
    </citation>
    <scope>NUCLEOTIDE SEQUENCE [LARGE SCALE GENOMIC DNA]</scope>
</reference>
<evidence type="ECO:0000313" key="2">
    <source>
        <dbReference type="Proteomes" id="UP000017246"/>
    </source>
</evidence>
<sequence>MQHTSIMTSTKSRWCYTNKSTKYTAKTKENRQLRSVGQFLSSRPLLTHRSVALFSPNSCPHQNTSTQTYIKHAKLPFLTSQRYAPNVNVISSSTTPIIMNTTLHYTTLRYTDHLHL</sequence>
<reference evidence="1" key="2">
    <citation type="submission" date="2015-11" db="EMBL/GenBank/DDBJ databases">
        <authorList>
            <person name="Zhang Y."/>
            <person name="Guo Z."/>
        </authorList>
    </citation>
    <scope>NUCLEOTIDE SEQUENCE</scope>
</reference>
<evidence type="ECO:0000313" key="1">
    <source>
        <dbReference type="EMBL" id="CDI97152.1"/>
    </source>
</evidence>
<protein>
    <submittedName>
        <fullName evidence="1">Expressed protein</fullName>
    </submittedName>
</protein>
<dbReference type="Proteomes" id="UP000017246">
    <property type="component" value="Unassembled WGS sequence"/>
</dbReference>
<proteinExistence type="predicted"/>
<name>A0A087VY11_ECHMU</name>